<reference evidence="3" key="4">
    <citation type="submission" date="2025-05" db="UniProtKB">
        <authorList>
            <consortium name="EnsemblFungi"/>
        </authorList>
    </citation>
    <scope>IDENTIFICATION</scope>
    <source>
        <strain evidence="3">isolate 1-1 / race 1 (BBBD)</strain>
    </source>
</reference>
<feature type="compositionally biased region" description="Low complexity" evidence="1">
    <location>
        <begin position="141"/>
        <end position="150"/>
    </location>
</feature>
<accession>A0A180H2W3</accession>
<evidence type="ECO:0000313" key="3">
    <source>
        <dbReference type="EnsemblFungi" id="PTTG_25537-t43_1-p1"/>
    </source>
</evidence>
<proteinExistence type="predicted"/>
<gene>
    <name evidence="2" type="ORF">PTTG_25537</name>
</gene>
<dbReference type="EMBL" id="ADAS02000005">
    <property type="protein sequence ID" value="OAV98852.1"/>
    <property type="molecule type" value="Genomic_DNA"/>
</dbReference>
<reference evidence="2" key="1">
    <citation type="submission" date="2009-11" db="EMBL/GenBank/DDBJ databases">
        <authorList>
            <consortium name="The Broad Institute Genome Sequencing Platform"/>
            <person name="Ward D."/>
            <person name="Feldgarden M."/>
            <person name="Earl A."/>
            <person name="Young S.K."/>
            <person name="Zeng Q."/>
            <person name="Koehrsen M."/>
            <person name="Alvarado L."/>
            <person name="Berlin A."/>
            <person name="Bochicchio J."/>
            <person name="Borenstein D."/>
            <person name="Chapman S.B."/>
            <person name="Chen Z."/>
            <person name="Engels R."/>
            <person name="Freedman E."/>
            <person name="Gellesch M."/>
            <person name="Goldberg J."/>
            <person name="Griggs A."/>
            <person name="Gujja S."/>
            <person name="Heilman E."/>
            <person name="Heiman D."/>
            <person name="Hepburn T."/>
            <person name="Howarth C."/>
            <person name="Jen D."/>
            <person name="Larson L."/>
            <person name="Lewis B."/>
            <person name="Mehta T."/>
            <person name="Park D."/>
            <person name="Pearson M."/>
            <person name="Roberts A."/>
            <person name="Saif S."/>
            <person name="Shea T."/>
            <person name="Shenoy N."/>
            <person name="Sisk P."/>
            <person name="Stolte C."/>
            <person name="Sykes S."/>
            <person name="Thomson T."/>
            <person name="Walk T."/>
            <person name="White J."/>
            <person name="Yandava C."/>
            <person name="Izard J."/>
            <person name="Baranova O.V."/>
            <person name="Blanton J.M."/>
            <person name="Tanner A.C."/>
            <person name="Dewhirst F.E."/>
            <person name="Haas B."/>
            <person name="Nusbaum C."/>
            <person name="Birren B."/>
        </authorList>
    </citation>
    <scope>NUCLEOTIDE SEQUENCE [LARGE SCALE GENOMIC DNA]</scope>
    <source>
        <strain evidence="2">1-1 BBBD Race 1</strain>
    </source>
</reference>
<dbReference type="Proteomes" id="UP000005240">
    <property type="component" value="Unassembled WGS sequence"/>
</dbReference>
<sequence length="187" mass="21194">MADFSPVSCYNERRWHASQRGTPEGEIGFLKWTPRGSEHWWVSHAAAVPSLLPSCHSFALILSAKKIEGRPPGTNHQSPTMADYSPLSRYSTTEQSTSHQHTQPENEAENSGREPLAMDPGLRRNHPRPTYHLQPLPQTLNTNNNANETTKNYYYNAHPDIHLLQLFHPQQTLPISYVHTPENARAV</sequence>
<keyword evidence="4" id="KW-1185">Reference proteome</keyword>
<reference evidence="2" key="2">
    <citation type="submission" date="2016-05" db="EMBL/GenBank/DDBJ databases">
        <title>Comparative analysis highlights variable genome content of wheat rusts and divergence of the mating loci.</title>
        <authorList>
            <person name="Cuomo C.A."/>
            <person name="Bakkeren G."/>
            <person name="Szabo L."/>
            <person name="Khalil H."/>
            <person name="Joly D."/>
            <person name="Goldberg J."/>
            <person name="Young S."/>
            <person name="Zeng Q."/>
            <person name="Fellers J."/>
        </authorList>
    </citation>
    <scope>NUCLEOTIDE SEQUENCE [LARGE SCALE GENOMIC DNA]</scope>
    <source>
        <strain evidence="2">1-1 BBBD Race 1</strain>
    </source>
</reference>
<feature type="region of interest" description="Disordered" evidence="1">
    <location>
        <begin position="68"/>
        <end position="150"/>
    </location>
</feature>
<reference evidence="3 4" key="3">
    <citation type="journal article" date="2017" name="G3 (Bethesda)">
        <title>Comparative analysis highlights variable genome content of wheat rusts and divergence of the mating loci.</title>
        <authorList>
            <person name="Cuomo C.A."/>
            <person name="Bakkeren G."/>
            <person name="Khalil H.B."/>
            <person name="Panwar V."/>
            <person name="Joly D."/>
            <person name="Linning R."/>
            <person name="Sakthikumar S."/>
            <person name="Song X."/>
            <person name="Adiconis X."/>
            <person name="Fan L."/>
            <person name="Goldberg J.M."/>
            <person name="Levin J.Z."/>
            <person name="Young S."/>
            <person name="Zeng Q."/>
            <person name="Anikster Y."/>
            <person name="Bruce M."/>
            <person name="Wang M."/>
            <person name="Yin C."/>
            <person name="McCallum B."/>
            <person name="Szabo L.J."/>
            <person name="Hulbert S."/>
            <person name="Chen X."/>
            <person name="Fellers J.P."/>
        </authorList>
    </citation>
    <scope>NUCLEOTIDE SEQUENCE</scope>
    <source>
        <strain evidence="4">Isolate 1-1 / race 1 (BBBD)</strain>
        <strain evidence="3">isolate 1-1 / race 1 (BBBD)</strain>
    </source>
</reference>
<feature type="compositionally biased region" description="Low complexity" evidence="1">
    <location>
        <begin position="91"/>
        <end position="103"/>
    </location>
</feature>
<dbReference type="EnsemblFungi" id="PTTG_25537-t43_1">
    <property type="protein sequence ID" value="PTTG_25537-t43_1-p1"/>
    <property type="gene ID" value="PTTG_25537"/>
</dbReference>
<evidence type="ECO:0000313" key="2">
    <source>
        <dbReference type="EMBL" id="OAV98852.1"/>
    </source>
</evidence>
<protein>
    <submittedName>
        <fullName evidence="2 3">Uncharacterized protein</fullName>
    </submittedName>
</protein>
<organism evidence="2">
    <name type="scientific">Puccinia triticina (isolate 1-1 / race 1 (BBBD))</name>
    <name type="common">Brown leaf rust fungus</name>
    <dbReference type="NCBI Taxonomy" id="630390"/>
    <lineage>
        <taxon>Eukaryota</taxon>
        <taxon>Fungi</taxon>
        <taxon>Dikarya</taxon>
        <taxon>Basidiomycota</taxon>
        <taxon>Pucciniomycotina</taxon>
        <taxon>Pucciniomycetes</taxon>
        <taxon>Pucciniales</taxon>
        <taxon>Pucciniaceae</taxon>
        <taxon>Puccinia</taxon>
    </lineage>
</organism>
<dbReference type="AlphaFoldDB" id="A0A180H2W3"/>
<evidence type="ECO:0000256" key="1">
    <source>
        <dbReference type="SAM" id="MobiDB-lite"/>
    </source>
</evidence>
<evidence type="ECO:0000313" key="4">
    <source>
        <dbReference type="Proteomes" id="UP000005240"/>
    </source>
</evidence>
<dbReference type="VEuPathDB" id="FungiDB:PTTG_25537"/>
<name>A0A180H2W3_PUCT1</name>